<dbReference type="InterPro" id="IPR016186">
    <property type="entry name" value="C-type_lectin-like/link_sf"/>
</dbReference>
<evidence type="ECO:0000313" key="2">
    <source>
        <dbReference type="WBParaSite" id="EN70_7414"/>
    </source>
</evidence>
<dbReference type="SUPFAM" id="SSF56436">
    <property type="entry name" value="C-type lectin-like"/>
    <property type="match status" value="1"/>
</dbReference>
<dbReference type="Gene3D" id="3.10.100.10">
    <property type="entry name" value="Mannose-Binding Protein A, subunit A"/>
    <property type="match status" value="1"/>
</dbReference>
<protein>
    <submittedName>
        <fullName evidence="2">C-type lectin domain-containing protein</fullName>
    </submittedName>
</protein>
<name>A0A1I7VXN9_LOALO</name>
<organism evidence="1 2">
    <name type="scientific">Loa loa</name>
    <name type="common">Eye worm</name>
    <name type="synonym">Filaria loa</name>
    <dbReference type="NCBI Taxonomy" id="7209"/>
    <lineage>
        <taxon>Eukaryota</taxon>
        <taxon>Metazoa</taxon>
        <taxon>Ecdysozoa</taxon>
        <taxon>Nematoda</taxon>
        <taxon>Chromadorea</taxon>
        <taxon>Rhabditida</taxon>
        <taxon>Spirurina</taxon>
        <taxon>Spiruromorpha</taxon>
        <taxon>Filarioidea</taxon>
        <taxon>Onchocercidae</taxon>
        <taxon>Loa</taxon>
    </lineage>
</organism>
<keyword evidence="1" id="KW-1185">Reference proteome</keyword>
<sequence>MNTETYYWVQVIVRETNGGSKLGPCPEKWLPLIPTNNYALLEKCIAHVNVTLLQSKVTEVNGAINACSHVFGNESTIATIFRPNNKRELKNFLTYASEEALEGMIDIFVEGSAPYDHFGNDLRQLGDAVLNPLSTALDKQCAWNLQKYRTTARNARDVCKEKKAELVTISNIGEWSYVTRLANTLAPNTRDRSLLLGYTRCSTDPPEWRTMEGGISSGIFPFPNATTANDAECCLEMNIEHKINCKEYFYR</sequence>
<accession>A0A1I7VXN9</accession>
<proteinExistence type="predicted"/>
<reference evidence="2" key="2">
    <citation type="submission" date="2016-11" db="UniProtKB">
        <authorList>
            <consortium name="WormBaseParasite"/>
        </authorList>
    </citation>
    <scope>IDENTIFICATION</scope>
</reference>
<dbReference type="AlphaFoldDB" id="A0A1I7VXN9"/>
<dbReference type="InterPro" id="IPR016187">
    <property type="entry name" value="CTDL_fold"/>
</dbReference>
<reference evidence="1" key="1">
    <citation type="submission" date="2012-04" db="EMBL/GenBank/DDBJ databases">
        <title>The Genome Sequence of Loa loa.</title>
        <authorList>
            <consortium name="The Broad Institute Genome Sequencing Platform"/>
            <consortium name="Broad Institute Genome Sequencing Center for Infectious Disease"/>
            <person name="Nutman T.B."/>
            <person name="Fink D.L."/>
            <person name="Russ C."/>
            <person name="Young S."/>
            <person name="Zeng Q."/>
            <person name="Gargeya S."/>
            <person name="Alvarado L."/>
            <person name="Berlin A."/>
            <person name="Chapman S.B."/>
            <person name="Chen Z."/>
            <person name="Freedman E."/>
            <person name="Gellesch M."/>
            <person name="Goldberg J."/>
            <person name="Griggs A."/>
            <person name="Gujja S."/>
            <person name="Heilman E.R."/>
            <person name="Heiman D."/>
            <person name="Howarth C."/>
            <person name="Mehta T."/>
            <person name="Neiman D."/>
            <person name="Pearson M."/>
            <person name="Roberts A."/>
            <person name="Saif S."/>
            <person name="Shea T."/>
            <person name="Shenoy N."/>
            <person name="Sisk P."/>
            <person name="Stolte C."/>
            <person name="Sykes S."/>
            <person name="White J."/>
            <person name="Yandava C."/>
            <person name="Haas B."/>
            <person name="Henn M.R."/>
            <person name="Nusbaum C."/>
            <person name="Birren B."/>
        </authorList>
    </citation>
    <scope>NUCLEOTIDE SEQUENCE [LARGE SCALE GENOMIC DNA]</scope>
</reference>
<dbReference type="Proteomes" id="UP000095285">
    <property type="component" value="Unassembled WGS sequence"/>
</dbReference>
<evidence type="ECO:0000313" key="1">
    <source>
        <dbReference type="Proteomes" id="UP000095285"/>
    </source>
</evidence>
<dbReference type="WBParaSite" id="EN70_7414">
    <property type="protein sequence ID" value="EN70_7414"/>
    <property type="gene ID" value="EN70_7414"/>
</dbReference>